<reference evidence="1" key="1">
    <citation type="submission" date="2023-07" db="EMBL/GenBank/DDBJ databases">
        <title>draft genome sequence of fig (Ficus carica).</title>
        <authorList>
            <person name="Takahashi T."/>
            <person name="Nishimura K."/>
        </authorList>
    </citation>
    <scope>NUCLEOTIDE SEQUENCE</scope>
</reference>
<keyword evidence="2" id="KW-1185">Reference proteome</keyword>
<dbReference type="InterPro" id="IPR036770">
    <property type="entry name" value="Ankyrin_rpt-contain_sf"/>
</dbReference>
<protein>
    <submittedName>
        <fullName evidence="1">Uncharacterized protein</fullName>
    </submittedName>
</protein>
<comment type="caution">
    <text evidence="1">The sequence shown here is derived from an EMBL/GenBank/DDBJ whole genome shotgun (WGS) entry which is preliminary data.</text>
</comment>
<gene>
    <name evidence="1" type="ORF">TIFTF001_006013</name>
</gene>
<evidence type="ECO:0000313" key="2">
    <source>
        <dbReference type="Proteomes" id="UP001187192"/>
    </source>
</evidence>
<sequence length="283" mass="32407">MFRTRVEFWDRGLGLCFGILVSWSSRDGFETGVEDESQGRVSELELGFKTRLVFQDGDRVCFQDGIRGWPKVKKIWKEKRKHEMALRLAKLLVVKDTSWEQTHTKPDMGSISFGGKVANSGKEMEMVSFNFNLKENKEEGTTICDNITTMQQPQGETIKSSIYVSPTTPLLRATRSGIVEIVKEILQVYPQAVEHVSEKGQHIMHVAIRYRQKEIFCLVKEIMRIPMARLVRKIDNDGNTLLHHVADITGFGGRVTQPNPALQLQDELQWFEVILACSNYLFK</sequence>
<dbReference type="GO" id="GO:0016020">
    <property type="term" value="C:membrane"/>
    <property type="evidence" value="ECO:0007669"/>
    <property type="project" value="TreeGrafter"/>
</dbReference>
<dbReference type="PANTHER" id="PTHR24177:SF215">
    <property type="entry name" value="PGG DOMAIN-CONTAINING PROTEIN"/>
    <property type="match status" value="1"/>
</dbReference>
<dbReference type="SUPFAM" id="SSF48403">
    <property type="entry name" value="Ankyrin repeat"/>
    <property type="match status" value="1"/>
</dbReference>
<dbReference type="AlphaFoldDB" id="A0AA87ZZJ2"/>
<dbReference type="PANTHER" id="PTHR24177">
    <property type="entry name" value="CASKIN"/>
    <property type="match status" value="1"/>
</dbReference>
<proteinExistence type="predicted"/>
<evidence type="ECO:0000313" key="1">
    <source>
        <dbReference type="EMBL" id="GMN36418.1"/>
    </source>
</evidence>
<dbReference type="EMBL" id="BTGU01000006">
    <property type="protein sequence ID" value="GMN36418.1"/>
    <property type="molecule type" value="Genomic_DNA"/>
</dbReference>
<dbReference type="Gene3D" id="1.25.40.20">
    <property type="entry name" value="Ankyrin repeat-containing domain"/>
    <property type="match status" value="1"/>
</dbReference>
<dbReference type="Proteomes" id="UP001187192">
    <property type="component" value="Unassembled WGS sequence"/>
</dbReference>
<name>A0AA87ZZJ2_FICCA</name>
<accession>A0AA87ZZJ2</accession>
<organism evidence="1 2">
    <name type="scientific">Ficus carica</name>
    <name type="common">Common fig</name>
    <dbReference type="NCBI Taxonomy" id="3494"/>
    <lineage>
        <taxon>Eukaryota</taxon>
        <taxon>Viridiplantae</taxon>
        <taxon>Streptophyta</taxon>
        <taxon>Embryophyta</taxon>
        <taxon>Tracheophyta</taxon>
        <taxon>Spermatophyta</taxon>
        <taxon>Magnoliopsida</taxon>
        <taxon>eudicotyledons</taxon>
        <taxon>Gunneridae</taxon>
        <taxon>Pentapetalae</taxon>
        <taxon>rosids</taxon>
        <taxon>fabids</taxon>
        <taxon>Rosales</taxon>
        <taxon>Moraceae</taxon>
        <taxon>Ficeae</taxon>
        <taxon>Ficus</taxon>
    </lineage>
</organism>